<evidence type="ECO:0000259" key="6">
    <source>
        <dbReference type="Pfam" id="PF06305"/>
    </source>
</evidence>
<dbReference type="Proteomes" id="UP000318483">
    <property type="component" value="Chromosome"/>
</dbReference>
<evidence type="ECO:0000256" key="4">
    <source>
        <dbReference type="ARBA" id="ARBA00023136"/>
    </source>
</evidence>
<proteinExistence type="predicted"/>
<dbReference type="OrthoDB" id="7689797at2"/>
<dbReference type="KEGG" id="lit:FPZ52_02875"/>
<sequence length="119" mass="13228">MRYIKWAFLALLALCLITVGFANREVVNLQLLPEDIAVFAGISAGVSMPLYLIVFASVIAGLLIGFVWEWLREHKHRSVASSSRKEKAALESELRELKTGSRDTNDDVLALLETPKSAR</sequence>
<evidence type="ECO:0000256" key="1">
    <source>
        <dbReference type="ARBA" id="ARBA00022475"/>
    </source>
</evidence>
<evidence type="ECO:0000313" key="7">
    <source>
        <dbReference type="EMBL" id="QDY68668.1"/>
    </source>
</evidence>
<accession>A0A5B8IVY6</accession>
<feature type="transmembrane region" description="Helical" evidence="5">
    <location>
        <begin position="46"/>
        <end position="68"/>
    </location>
</feature>
<evidence type="ECO:0000313" key="8">
    <source>
        <dbReference type="Proteomes" id="UP000318483"/>
    </source>
</evidence>
<gene>
    <name evidence="7" type="ORF">FPZ52_02875</name>
</gene>
<evidence type="ECO:0000256" key="5">
    <source>
        <dbReference type="SAM" id="Phobius"/>
    </source>
</evidence>
<keyword evidence="2 5" id="KW-0812">Transmembrane</keyword>
<organism evidence="7 8">
    <name type="scientific">Qingshengfaniella alkalisoli</name>
    <dbReference type="NCBI Taxonomy" id="2599296"/>
    <lineage>
        <taxon>Bacteria</taxon>
        <taxon>Pseudomonadati</taxon>
        <taxon>Pseudomonadota</taxon>
        <taxon>Alphaproteobacteria</taxon>
        <taxon>Rhodobacterales</taxon>
        <taxon>Paracoccaceae</taxon>
        <taxon>Qingshengfaniella</taxon>
    </lineage>
</organism>
<evidence type="ECO:0000256" key="2">
    <source>
        <dbReference type="ARBA" id="ARBA00022692"/>
    </source>
</evidence>
<keyword evidence="1" id="KW-1003">Cell membrane</keyword>
<evidence type="ECO:0000256" key="3">
    <source>
        <dbReference type="ARBA" id="ARBA00022989"/>
    </source>
</evidence>
<dbReference type="RefSeq" id="WP_146363522.1">
    <property type="nucleotide sequence ID" value="NZ_CP042261.1"/>
</dbReference>
<dbReference type="EMBL" id="CP042261">
    <property type="protein sequence ID" value="QDY68668.1"/>
    <property type="molecule type" value="Genomic_DNA"/>
</dbReference>
<dbReference type="AlphaFoldDB" id="A0A5B8IVY6"/>
<name>A0A5B8IVY6_9RHOB</name>
<protein>
    <submittedName>
        <fullName evidence="7">LapA family protein</fullName>
    </submittedName>
</protein>
<dbReference type="GO" id="GO:0005886">
    <property type="term" value="C:plasma membrane"/>
    <property type="evidence" value="ECO:0007669"/>
    <property type="project" value="InterPro"/>
</dbReference>
<dbReference type="InterPro" id="IPR010445">
    <property type="entry name" value="LapA_dom"/>
</dbReference>
<dbReference type="Pfam" id="PF06305">
    <property type="entry name" value="LapA_dom"/>
    <property type="match status" value="1"/>
</dbReference>
<keyword evidence="3 5" id="KW-1133">Transmembrane helix</keyword>
<feature type="domain" description="Lipopolysaccharide assembly protein A" evidence="6">
    <location>
        <begin position="44"/>
        <end position="94"/>
    </location>
</feature>
<reference evidence="7 8" key="1">
    <citation type="submission" date="2019-07" db="EMBL/GenBank/DDBJ databases">
        <title>Litoreibacter alkalisoli sp. nov., isolated from saline-alkaline soil.</title>
        <authorList>
            <person name="Wang S."/>
            <person name="Xu L."/>
            <person name="Xing Y.-T."/>
            <person name="Sun J.-Q."/>
        </authorList>
    </citation>
    <scope>NUCLEOTIDE SEQUENCE [LARGE SCALE GENOMIC DNA]</scope>
    <source>
        <strain evidence="7 8">LN3S51</strain>
    </source>
</reference>
<keyword evidence="8" id="KW-1185">Reference proteome</keyword>
<keyword evidence="4 5" id="KW-0472">Membrane</keyword>